<protein>
    <submittedName>
        <fullName evidence="2">Helix-turn-helix transcriptional regulator</fullName>
    </submittedName>
</protein>
<dbReference type="InterPro" id="IPR009061">
    <property type="entry name" value="DNA-bd_dom_put_sf"/>
</dbReference>
<evidence type="ECO:0000259" key="1">
    <source>
        <dbReference type="Pfam" id="PF12728"/>
    </source>
</evidence>
<gene>
    <name evidence="2" type="ORF">ACFO3J_28100</name>
</gene>
<dbReference type="InterPro" id="IPR041657">
    <property type="entry name" value="HTH_17"/>
</dbReference>
<dbReference type="EMBL" id="JBHSBB010000024">
    <property type="protein sequence ID" value="MFC4035305.1"/>
    <property type="molecule type" value="Genomic_DNA"/>
</dbReference>
<dbReference type="Gene3D" id="1.10.10.10">
    <property type="entry name" value="Winged helix-like DNA-binding domain superfamily/Winged helix DNA-binding domain"/>
    <property type="match status" value="1"/>
</dbReference>
<dbReference type="InterPro" id="IPR036388">
    <property type="entry name" value="WH-like_DNA-bd_sf"/>
</dbReference>
<accession>A0ABV8HWR6</accession>
<proteinExistence type="predicted"/>
<dbReference type="RefSeq" id="WP_386435039.1">
    <property type="nucleotide sequence ID" value="NZ_JBHSBB010000024.1"/>
</dbReference>
<reference evidence="3" key="1">
    <citation type="journal article" date="2019" name="Int. J. Syst. Evol. Microbiol.">
        <title>The Global Catalogue of Microorganisms (GCM) 10K type strain sequencing project: providing services to taxonomists for standard genome sequencing and annotation.</title>
        <authorList>
            <consortium name="The Broad Institute Genomics Platform"/>
            <consortium name="The Broad Institute Genome Sequencing Center for Infectious Disease"/>
            <person name="Wu L."/>
            <person name="Ma J."/>
        </authorList>
    </citation>
    <scope>NUCLEOTIDE SEQUENCE [LARGE SCALE GENOMIC DNA]</scope>
    <source>
        <strain evidence="3">CGMCC 4.7237</strain>
    </source>
</reference>
<name>A0ABV8HWR6_9ACTN</name>
<keyword evidence="3" id="KW-1185">Reference proteome</keyword>
<dbReference type="Pfam" id="PF12728">
    <property type="entry name" value="HTH_17"/>
    <property type="match status" value="1"/>
</dbReference>
<evidence type="ECO:0000313" key="2">
    <source>
        <dbReference type="EMBL" id="MFC4035305.1"/>
    </source>
</evidence>
<comment type="caution">
    <text evidence="2">The sequence shown here is derived from an EMBL/GenBank/DDBJ whole genome shotgun (WGS) entry which is preliminary data.</text>
</comment>
<sequence length="72" mass="7994">MQKLKSGADGGARRALATPVEVSEYLGVPVATLYQWRHRGIGPKVHKLGRHLRYRWAEVEAWVDGQAVDLAA</sequence>
<organism evidence="2 3">
    <name type="scientific">Streptomyces polygonati</name>
    <dbReference type="NCBI Taxonomy" id="1617087"/>
    <lineage>
        <taxon>Bacteria</taxon>
        <taxon>Bacillati</taxon>
        <taxon>Actinomycetota</taxon>
        <taxon>Actinomycetes</taxon>
        <taxon>Kitasatosporales</taxon>
        <taxon>Streptomycetaceae</taxon>
        <taxon>Streptomyces</taxon>
    </lineage>
</organism>
<feature type="domain" description="Helix-turn-helix" evidence="1">
    <location>
        <begin position="18"/>
        <end position="66"/>
    </location>
</feature>
<evidence type="ECO:0000313" key="3">
    <source>
        <dbReference type="Proteomes" id="UP001595765"/>
    </source>
</evidence>
<dbReference type="Proteomes" id="UP001595765">
    <property type="component" value="Unassembled WGS sequence"/>
</dbReference>
<dbReference type="SUPFAM" id="SSF46955">
    <property type="entry name" value="Putative DNA-binding domain"/>
    <property type="match status" value="1"/>
</dbReference>